<evidence type="ECO:0000313" key="5">
    <source>
        <dbReference type="Proteomes" id="UP000671952"/>
    </source>
</evidence>
<dbReference type="InterPro" id="IPR005564">
    <property type="entry name" value="Major_capsid_GpE"/>
</dbReference>
<accession>A0A858WN95</accession>
<evidence type="ECO:0000313" key="4">
    <source>
        <dbReference type="EMBL" id="QJI52975.1"/>
    </source>
</evidence>
<evidence type="ECO:0000256" key="1">
    <source>
        <dbReference type="ARBA" id="ARBA00022561"/>
    </source>
</evidence>
<protein>
    <recommendedName>
        <fullName evidence="3">Major capsid protein</fullName>
    </recommendedName>
    <alternativeName>
        <fullName evidence="3">Major head protein</fullName>
    </alternativeName>
</protein>
<dbReference type="Proteomes" id="UP000671952">
    <property type="component" value="Segment"/>
</dbReference>
<comment type="subcellular location">
    <subcellularLocation>
        <location evidence="3">Virion</location>
    </subcellularLocation>
    <subcellularLocation>
        <location evidence="3">Host cytoplasm</location>
    </subcellularLocation>
    <text evidence="3">Forms the capsid icosahedric shell.</text>
</comment>
<proteinExistence type="inferred from homology"/>
<keyword evidence="1 3" id="KW-0167">Capsid protein</keyword>
<keyword evidence="3" id="KW-0946">Virion</keyword>
<comment type="function">
    <text evidence="3">Assembles to form an icosahedral capsid. The assembly is primed by the interaction between capsid assembly protease and portal dodecamer, and major capsid proteins assemble cooperatively to form the procapsid with the help of capsid scaffolding protein. Major capsid protein forms hexons and pentons of the icosahedron. Viral genomic DNA is packaged into the procapsid through the portal vertex. The packaging triggers a dramatic reconfiguration of the capsid shell.</text>
</comment>
<comment type="similarity">
    <text evidence="3">Belongs to the lambda phage major capsid protein family.</text>
</comment>
<keyword evidence="5" id="KW-1185">Reference proteome</keyword>
<sequence length="352" mass="39482">MAGEYYDTATLLAVQRKVRNVKPFWLNFFTQVINFDDDNIIFDRVNEDYRRRAPFVAPNVQGKIMADEGYDTMYLRPAYLKPKHAVDIFTPFRRQAGETPVTGSLSPGARRDAKVAQLLQRQDNMITMTEEYMAASAVISGSVVIEGENYPRTVVNFQRDPSLTVVLSGTARWGQADANPLEDLREARANVNTRTNGGVVRDYIFGREAFDLFMNDPKVQKLLDKNYRGSETEISAINDGFEDSVEYMGRLTGLPGSSSMRLWVYTGKERGEDGVLRDMMDPLAVVGIAPEAFGGTRCYGAIKDGDADFVALSRFPKNWKQNEDPWQEMVMTQSAPLMVPSDPDGSFMIKVG</sequence>
<name>A0A858WN95_9CAUD</name>
<evidence type="ECO:0000256" key="3">
    <source>
        <dbReference type="HAMAP-Rule" id="MF_04133"/>
    </source>
</evidence>
<reference evidence="4" key="1">
    <citation type="submission" date="2020-03" db="EMBL/GenBank/DDBJ databases">
        <title>Development of an integrated pest management strategy to control Xanthomonas campestris pv. campestris by using bacteriophages.</title>
        <authorList>
            <person name="Holtappels D."/>
            <person name="Rombouts S."/>
            <person name="Lavigne R."/>
            <person name="Wagemans J."/>
        </authorList>
    </citation>
    <scope>NUCLEOTIDE SEQUENCE</scope>
</reference>
<organism evidence="4 5">
    <name type="scientific">Xanthomonas phage FoX4</name>
    <dbReference type="NCBI Taxonomy" id="2723900"/>
    <lineage>
        <taxon>Viruses</taxon>
        <taxon>Duplodnaviria</taxon>
        <taxon>Heunggongvirae</taxon>
        <taxon>Uroviricota</taxon>
        <taxon>Caudoviricetes</taxon>
        <taxon>Foxquatrovirus</taxon>
        <taxon>Foxquatrovirus fox4</taxon>
    </lineage>
</organism>
<evidence type="ECO:0000256" key="2">
    <source>
        <dbReference type="ARBA" id="ARBA00023200"/>
    </source>
</evidence>
<comment type="subunit">
    <text evidence="3">Homomultimer.</text>
</comment>
<keyword evidence="2 3" id="KW-1035">Host cytoplasm</keyword>
<dbReference type="HAMAP" id="MF_04133">
    <property type="entry name" value="CAPSID_LAMBDA"/>
    <property type="match status" value="1"/>
</dbReference>
<gene>
    <name evidence="4" type="ORF">XccvBFoX4_gp21</name>
</gene>
<keyword evidence="3" id="KW-0426">Late protein</keyword>
<dbReference type="GO" id="GO:0030430">
    <property type="term" value="C:host cell cytoplasm"/>
    <property type="evidence" value="ECO:0007669"/>
    <property type="project" value="UniProtKB-SubCell"/>
</dbReference>
<dbReference type="Gene3D" id="3.30.1930.10">
    <property type="entry name" value="capsid protein of prophage domain"/>
    <property type="match status" value="1"/>
</dbReference>
<dbReference type="EMBL" id="MT161385">
    <property type="protein sequence ID" value="QJI52975.1"/>
    <property type="molecule type" value="Genomic_DNA"/>
</dbReference>
<dbReference type="GO" id="GO:0019028">
    <property type="term" value="C:viral capsid"/>
    <property type="evidence" value="ECO:0007669"/>
    <property type="project" value="UniProtKB-UniRule"/>
</dbReference>
<dbReference type="Gene3D" id="3.15.30.10">
    <property type="entry name" value="putative capsid protein of prophage domain like"/>
    <property type="match status" value="1"/>
</dbReference>
<dbReference type="Pfam" id="PF03864">
    <property type="entry name" value="Phage_cap_E"/>
    <property type="match status" value="1"/>
</dbReference>